<dbReference type="CTD" id="84619"/>
<evidence type="ECO:0000256" key="8">
    <source>
        <dbReference type="ARBA" id="ARBA00023125"/>
    </source>
</evidence>
<reference evidence="17" key="1">
    <citation type="submission" date="2015-02" db="EMBL/GenBank/DDBJ databases">
        <title>Genome sequencing for Strongylocentrotus purpuratus.</title>
        <authorList>
            <person name="Murali S."/>
            <person name="Liu Y."/>
            <person name="Vee V."/>
            <person name="English A."/>
            <person name="Wang M."/>
            <person name="Skinner E."/>
            <person name="Han Y."/>
            <person name="Muzny D.M."/>
            <person name="Worley K.C."/>
            <person name="Gibbs R.A."/>
        </authorList>
    </citation>
    <scope>NUCLEOTIDE SEQUENCE</scope>
</reference>
<dbReference type="SMART" id="SM00443">
    <property type="entry name" value="G_patch"/>
    <property type="match status" value="1"/>
</dbReference>
<dbReference type="OrthoDB" id="5842926at2759"/>
<feature type="compositionally biased region" description="Polar residues" evidence="12">
    <location>
        <begin position="105"/>
        <end position="118"/>
    </location>
</feature>
<dbReference type="InParanoid" id="A0A7M7PRB9"/>
<keyword evidence="17" id="KW-1185">Reference proteome</keyword>
<dbReference type="PANTHER" id="PTHR46297">
    <property type="entry name" value="ZINC FINGER CCCH-TYPE WITH G PATCH DOMAIN-CONTAINING PROTEIN"/>
    <property type="match status" value="1"/>
</dbReference>
<dbReference type="Gene3D" id="2.30.30.140">
    <property type="match status" value="1"/>
</dbReference>
<dbReference type="GeneID" id="590789"/>
<evidence type="ECO:0000259" key="14">
    <source>
        <dbReference type="PROSITE" id="PS50174"/>
    </source>
</evidence>
<dbReference type="InterPro" id="IPR002999">
    <property type="entry name" value="Tudor"/>
</dbReference>
<keyword evidence="6 11" id="KW-0862">Zinc</keyword>
<evidence type="ECO:0000256" key="3">
    <source>
        <dbReference type="ARBA" id="ARBA00022491"/>
    </source>
</evidence>
<feature type="compositionally biased region" description="Basic and acidic residues" evidence="12">
    <location>
        <begin position="76"/>
        <end position="89"/>
    </location>
</feature>
<dbReference type="GO" id="GO:0000122">
    <property type="term" value="P:negative regulation of transcription by RNA polymerase II"/>
    <property type="evidence" value="ECO:0000318"/>
    <property type="project" value="GO_Central"/>
</dbReference>
<dbReference type="RefSeq" id="XP_030853916.1">
    <property type="nucleotide sequence ID" value="XM_030998056.1"/>
</dbReference>
<evidence type="ECO:0000256" key="2">
    <source>
        <dbReference type="ARBA" id="ARBA00022414"/>
    </source>
</evidence>
<feature type="domain" description="C3H1-type" evidence="13">
    <location>
        <begin position="192"/>
        <end position="220"/>
    </location>
</feature>
<feature type="compositionally biased region" description="Acidic residues" evidence="12">
    <location>
        <begin position="123"/>
        <end position="144"/>
    </location>
</feature>
<dbReference type="InterPro" id="IPR000571">
    <property type="entry name" value="Znf_CCCH"/>
</dbReference>
<dbReference type="SMART" id="SM00333">
    <property type="entry name" value="TUDOR"/>
    <property type="match status" value="1"/>
</dbReference>
<protein>
    <recommendedName>
        <fullName evidence="2">Zinc finger CCCH-type with G patch domain-containing protein</fullName>
    </recommendedName>
</protein>
<dbReference type="CDD" id="cd20384">
    <property type="entry name" value="Tudor_ZGPAT"/>
    <property type="match status" value="1"/>
</dbReference>
<keyword evidence="3" id="KW-0678">Repressor</keyword>
<evidence type="ECO:0000256" key="1">
    <source>
        <dbReference type="ARBA" id="ARBA00004123"/>
    </source>
</evidence>
<evidence type="ECO:0000256" key="12">
    <source>
        <dbReference type="SAM" id="MobiDB-lite"/>
    </source>
</evidence>
<name>A0A7M7PRB9_STRPU</name>
<keyword evidence="8" id="KW-0238">DNA-binding</keyword>
<proteinExistence type="predicted"/>
<dbReference type="GO" id="GO:0005634">
    <property type="term" value="C:nucleus"/>
    <property type="evidence" value="ECO:0000318"/>
    <property type="project" value="GO_Central"/>
</dbReference>
<dbReference type="EnsemblMetazoa" id="XM_030998056">
    <property type="protein sequence ID" value="XP_030853916"/>
    <property type="gene ID" value="LOC590789"/>
</dbReference>
<evidence type="ECO:0000313" key="17">
    <source>
        <dbReference type="Proteomes" id="UP000007110"/>
    </source>
</evidence>
<evidence type="ECO:0000256" key="5">
    <source>
        <dbReference type="ARBA" id="ARBA00022771"/>
    </source>
</evidence>
<dbReference type="SMART" id="SM00356">
    <property type="entry name" value="ZnF_C3H1"/>
    <property type="match status" value="1"/>
</dbReference>
<dbReference type="GO" id="GO:0000978">
    <property type="term" value="F:RNA polymerase II cis-regulatory region sequence-specific DNA binding"/>
    <property type="evidence" value="ECO:0000318"/>
    <property type="project" value="GO_Central"/>
</dbReference>
<dbReference type="PROSITE" id="PS50174">
    <property type="entry name" value="G_PATCH"/>
    <property type="match status" value="1"/>
</dbReference>
<feature type="domain" description="G-patch" evidence="14">
    <location>
        <begin position="357"/>
        <end position="427"/>
    </location>
</feature>
<feature type="domain" description="Tudor" evidence="15">
    <location>
        <begin position="236"/>
        <end position="295"/>
    </location>
</feature>
<evidence type="ECO:0000256" key="7">
    <source>
        <dbReference type="ARBA" id="ARBA00023015"/>
    </source>
</evidence>
<evidence type="ECO:0000256" key="11">
    <source>
        <dbReference type="PROSITE-ProRule" id="PRU00723"/>
    </source>
</evidence>
<accession>A0A7M7PRB9</accession>
<feature type="region of interest" description="Disordered" evidence="12">
    <location>
        <begin position="411"/>
        <end position="439"/>
    </location>
</feature>
<dbReference type="InterPro" id="IPR000467">
    <property type="entry name" value="G_patch_dom"/>
</dbReference>
<reference evidence="16" key="2">
    <citation type="submission" date="2021-01" db="UniProtKB">
        <authorList>
            <consortium name="EnsemblMetazoa"/>
        </authorList>
    </citation>
    <scope>IDENTIFICATION</scope>
</reference>
<dbReference type="FunCoup" id="A0A7M7PRB9">
    <property type="interactions" value="1378"/>
</dbReference>
<feature type="compositionally biased region" description="Basic residues" evidence="12">
    <location>
        <begin position="414"/>
        <end position="430"/>
    </location>
</feature>
<sequence length="568" mass="63835">MDEASLEATIDAYKTQLKQIETVLASRSSASEGVEALHQLLQDLKDVIELTQGSLLSLRKSKLLSYVDDITGPPQADKKTRNGAEETHPVDVDEEYAAFQAEIAATSSSSSKGPARTNQRLEDDADEDVEEEQEEDGDMNDFEDISGTSCSILYRHEWGAHQRHNAVVLSVEPSSPDDDEIKLRVLFCNPTNTSMKPCPFFFKGECRFAEEECKFSHGHIVNASELKQFQEIDLSQLSIEGRCLAKYDDDIWYPASVIDIDKDTNNVTVCFESYGNSITVEAQNVLPIGTQTALDDDEEEEDENRSIDSDHNEPSTSSRSRLGDDDEEEEEEEDEVPDVLWMPSGPSCKLGEWETHTRGIASKIMAMMGYEIGKGLGKHGEGRVEPVEAVMVPPGKSLDAIMKLRETKKLGIVGKKKKKRGKGKNRKKKNGAGNSNMTKLKKPKDVFEFINTHLGAKKIKVNELLADNTLFVKTNRIRREESQGEKKANTRQLNVQLLKTQDETRSTEKRLTQLRKSLVRNQSDKTSCAAIQLKIQRSEDYLATLKSSQRKLERQKTSRDDHKKLTIF</sequence>
<feature type="compositionally biased region" description="Acidic residues" evidence="12">
    <location>
        <begin position="294"/>
        <end position="303"/>
    </location>
</feature>
<dbReference type="OMA" id="QYTRGIG"/>
<dbReference type="SUPFAM" id="SSF63748">
    <property type="entry name" value="Tudor/PWWP/MBT"/>
    <property type="match status" value="1"/>
</dbReference>
<feature type="compositionally biased region" description="Acidic residues" evidence="12">
    <location>
        <begin position="324"/>
        <end position="337"/>
    </location>
</feature>
<keyword evidence="4 11" id="KW-0479">Metal-binding</keyword>
<dbReference type="Pfam" id="PF01585">
    <property type="entry name" value="G-patch"/>
    <property type="match status" value="1"/>
</dbReference>
<keyword evidence="10" id="KW-0539">Nucleus</keyword>
<evidence type="ECO:0000259" key="13">
    <source>
        <dbReference type="PROSITE" id="PS50103"/>
    </source>
</evidence>
<feature type="zinc finger region" description="C3H1-type" evidence="11">
    <location>
        <begin position="192"/>
        <end position="220"/>
    </location>
</feature>
<dbReference type="AlphaFoldDB" id="A0A7M7PRB9"/>
<evidence type="ECO:0000259" key="15">
    <source>
        <dbReference type="PROSITE" id="PS50304"/>
    </source>
</evidence>
<dbReference type="GO" id="GO:0008270">
    <property type="term" value="F:zinc ion binding"/>
    <property type="evidence" value="ECO:0007669"/>
    <property type="project" value="UniProtKB-KW"/>
</dbReference>
<feature type="region of interest" description="Disordered" evidence="12">
    <location>
        <begin position="291"/>
        <end position="352"/>
    </location>
</feature>
<evidence type="ECO:0000313" key="16">
    <source>
        <dbReference type="EnsemblMetazoa" id="XP_030853916"/>
    </source>
</evidence>
<feature type="compositionally biased region" description="Basic and acidic residues" evidence="12">
    <location>
        <begin position="304"/>
        <end position="313"/>
    </location>
</feature>
<dbReference type="Gene3D" id="2.30.30.1190">
    <property type="match status" value="1"/>
</dbReference>
<evidence type="ECO:0000256" key="10">
    <source>
        <dbReference type="ARBA" id="ARBA00023242"/>
    </source>
</evidence>
<dbReference type="PROSITE" id="PS50103">
    <property type="entry name" value="ZF_C3H1"/>
    <property type="match status" value="1"/>
</dbReference>
<feature type="region of interest" description="Disordered" evidence="12">
    <location>
        <begin position="69"/>
        <end position="89"/>
    </location>
</feature>
<dbReference type="PROSITE" id="PS50304">
    <property type="entry name" value="TUDOR"/>
    <property type="match status" value="1"/>
</dbReference>
<comment type="subcellular location">
    <subcellularLocation>
        <location evidence="1">Nucleus</location>
    </subcellularLocation>
</comment>
<evidence type="ECO:0000256" key="4">
    <source>
        <dbReference type="ARBA" id="ARBA00022723"/>
    </source>
</evidence>
<keyword evidence="7" id="KW-0805">Transcription regulation</keyword>
<evidence type="ECO:0000256" key="9">
    <source>
        <dbReference type="ARBA" id="ARBA00023163"/>
    </source>
</evidence>
<dbReference type="GO" id="GO:0001227">
    <property type="term" value="F:DNA-binding transcription repressor activity, RNA polymerase II-specific"/>
    <property type="evidence" value="ECO:0000318"/>
    <property type="project" value="GO_Central"/>
</dbReference>
<dbReference type="KEGG" id="spu:590789"/>
<feature type="region of interest" description="Disordered" evidence="12">
    <location>
        <begin position="103"/>
        <end position="144"/>
    </location>
</feature>
<dbReference type="PANTHER" id="PTHR46297:SF1">
    <property type="entry name" value="ZINC FINGER CCCH-TYPE WITH G PATCH DOMAIN-CONTAINING PROTEIN"/>
    <property type="match status" value="1"/>
</dbReference>
<evidence type="ECO:0000256" key="6">
    <source>
        <dbReference type="ARBA" id="ARBA00022833"/>
    </source>
</evidence>
<keyword evidence="5 11" id="KW-0863">Zinc-finger</keyword>
<organism evidence="16 17">
    <name type="scientific">Strongylocentrotus purpuratus</name>
    <name type="common">Purple sea urchin</name>
    <dbReference type="NCBI Taxonomy" id="7668"/>
    <lineage>
        <taxon>Eukaryota</taxon>
        <taxon>Metazoa</taxon>
        <taxon>Echinodermata</taxon>
        <taxon>Eleutherozoa</taxon>
        <taxon>Echinozoa</taxon>
        <taxon>Echinoidea</taxon>
        <taxon>Euechinoidea</taxon>
        <taxon>Echinacea</taxon>
        <taxon>Camarodonta</taxon>
        <taxon>Echinidea</taxon>
        <taxon>Strongylocentrotidae</taxon>
        <taxon>Strongylocentrotus</taxon>
    </lineage>
</organism>
<dbReference type="Proteomes" id="UP000007110">
    <property type="component" value="Unassembled WGS sequence"/>
</dbReference>
<keyword evidence="9" id="KW-0804">Transcription</keyword>